<reference evidence="4 5" key="1">
    <citation type="journal article" date="1999" name="J. Virol.">
        <title>The genome of Melanoplus sanguinipes entomopoxvirus.</title>
        <authorList>
            <person name="Afonso C.L."/>
            <person name="Tulman E.R."/>
            <person name="Lu Z."/>
            <person name="Oma E."/>
            <person name="Kutish G.F."/>
            <person name="Rock D.L."/>
        </authorList>
    </citation>
    <scope>NUCLEOTIDE SEQUENCE [LARGE SCALE GENOMIC DNA]</scope>
    <source>
        <strain evidence="4">Tucson</strain>
    </source>
</reference>
<gene>
    <name evidence="4" type="primary">MSV089</name>
</gene>
<dbReference type="Proteomes" id="UP000172353">
    <property type="component" value="Segment"/>
</dbReference>
<organism evidence="4 5">
    <name type="scientific">Melanoplus sanguinipes entomopoxvirus</name>
    <name type="common">MsEPV</name>
    <dbReference type="NCBI Taxonomy" id="83191"/>
    <lineage>
        <taxon>Viruses</taxon>
        <taxon>Varidnaviria</taxon>
        <taxon>Bamfordvirae</taxon>
        <taxon>Nucleocytoviricota</taxon>
        <taxon>Pokkesviricetes</taxon>
        <taxon>Chitovirales</taxon>
        <taxon>Poxviridae</taxon>
        <taxon>Entomopoxvirinae</taxon>
        <taxon>Deltaentomopoxvirus</taxon>
        <taxon>Deltaentomopoxvirus msanguinipes</taxon>
    </lineage>
</organism>
<dbReference type="EMBL" id="AF063866">
    <property type="protein sequence ID" value="AAC97809.1"/>
    <property type="molecule type" value="Genomic_DNA"/>
</dbReference>
<sequence length="834" mass="98011">MDKYIYLQKGLKVKLLDKKKCILEEEYVNQIDKLTLDELLEKINNAIENNDSIEEYHEIILNEYHDRFKLFFDIELKKKYNSDYFDSTFENFKDEISSFLASVFIEFYNINSTLELNEDDLKNHIFDGISATTSNDPNKISTHVFFTNILVSNSVFTTLKIHIHNYKKRTTNELILGIDEQVFKNNTLLRCIYSKKSNSKYYHTEYDDQIESVNDLQKYLVTFVDDDEDNILIDTIDTDECELTVEDGIFPHLKVFNGHVFLEKFRQTLFKASITIDSNTKTLIKNLETIELNQTLDIYLQTQHACICGKITHKNHHYLFFNQNNIQLIKYGNRHNCRIIKFEYPKLDSTAITKFIKDLDIVRKVNKDLKLYWDGMKWMPIIDDMIYGKIALKLLDEYKNTMLLHDKKYVSTKYFKEAKVRILTDLSDSTDTYNTNPYLIQMCNGIFDLKNNIFIYGIEAKKYIKPNYIPLSYKNIEEMSEEEYNNYMENYNMLVTVINNIIPENHKDRKIFECNISSSLLQISKETITFLVGPTKSGKTTIKLLLAALFGNLFLTIPIIDYVKQHNPHSPNAWLGKLNGKLVCFASESNACDKFDSQTIKHMTERIIISRVLNSNEGDQHNYATQIIDTNIFPSIDITDNAILERLAVINIDHSYFINSTKIDSVNENILKDRNNILDTRVIRPRNPNFSNKIENGDFSLALFNILKEWVRKYHLDELKIIHTPEKFIKTTNTNKKMDTPNEDNQNNKMLTLVSSINFNNTNKNIKMHNIKCNYNRYYSTIKKLTRSRKAIEIIVINEKFIKEFEHLIPNEYKKVILNQPYVALEHLIEPKEI</sequence>
<dbReference type="GeneID" id="1449804"/>
<name>Q9YW03_MSEPV</name>
<dbReference type="SUPFAM" id="SSF52540">
    <property type="entry name" value="P-loop containing nucleoside triphosphate hydrolases"/>
    <property type="match status" value="1"/>
</dbReference>
<dbReference type="OrthoDB" id="511at10239"/>
<proteinExistence type="predicted"/>
<evidence type="ECO:0000259" key="3">
    <source>
        <dbReference type="PROSITE" id="PS51206"/>
    </source>
</evidence>
<dbReference type="RefSeq" id="NP_048160.1">
    <property type="nucleotide sequence ID" value="NC_001993.1"/>
</dbReference>
<dbReference type="PIR" id="T28250">
    <property type="entry name" value="T28250"/>
</dbReference>
<evidence type="ECO:0000313" key="5">
    <source>
        <dbReference type="Proteomes" id="UP000172353"/>
    </source>
</evidence>
<organismHost>
    <name type="scientific">Melanoplus sanguinipes</name>
    <name type="common">Migratory grasshopper</name>
    <dbReference type="NCBI Taxonomy" id="65742"/>
</organismHost>
<keyword evidence="2" id="KW-0067">ATP-binding</keyword>
<evidence type="ECO:0000256" key="1">
    <source>
        <dbReference type="ARBA" id="ARBA00022741"/>
    </source>
</evidence>
<dbReference type="InterPro" id="IPR014015">
    <property type="entry name" value="Helicase_SF3_DNA-vir"/>
</dbReference>
<dbReference type="KEGG" id="vg:1449804"/>
<accession>Q9YW03</accession>
<dbReference type="Pfam" id="PF08706">
    <property type="entry name" value="D5_N"/>
    <property type="match status" value="1"/>
</dbReference>
<feature type="domain" description="SF3 helicase" evidence="3">
    <location>
        <begin position="452"/>
        <end position="665"/>
    </location>
</feature>
<keyword evidence="5" id="KW-1185">Reference proteome</keyword>
<dbReference type="InterPro" id="IPR014818">
    <property type="entry name" value="Phage/plasmid_primase_P4_C"/>
</dbReference>
<dbReference type="InterPro" id="IPR027417">
    <property type="entry name" value="P-loop_NTPase"/>
</dbReference>
<dbReference type="PROSITE" id="PS51206">
    <property type="entry name" value="SF3_HELICASE_1"/>
    <property type="match status" value="1"/>
</dbReference>
<evidence type="ECO:0000256" key="2">
    <source>
        <dbReference type="ARBA" id="ARBA00022840"/>
    </source>
</evidence>
<evidence type="ECO:0000313" key="4">
    <source>
        <dbReference type="EMBL" id="AAC97809.1"/>
    </source>
</evidence>
<dbReference type="GO" id="GO:0005524">
    <property type="term" value="F:ATP binding"/>
    <property type="evidence" value="ECO:0007669"/>
    <property type="project" value="UniProtKB-KW"/>
</dbReference>
<keyword evidence="1" id="KW-0547">Nucleotide-binding</keyword>
<protein>
    <submittedName>
        <fullName evidence="4">ORF MSV089 Putative NTPase, Rabbit fibroma virus C5 (Vaccinia D5R) homolog, similar to PIR:G41700</fullName>
    </submittedName>
</protein>